<dbReference type="InterPro" id="IPR003593">
    <property type="entry name" value="AAA+_ATPase"/>
</dbReference>
<dbReference type="FunFam" id="3.40.50.300:FF:000221">
    <property type="entry name" value="Multidrug ABC transporter ATP-binding protein"/>
    <property type="match status" value="1"/>
</dbReference>
<dbReference type="GO" id="GO:0015421">
    <property type="term" value="F:ABC-type oligopeptide transporter activity"/>
    <property type="evidence" value="ECO:0007669"/>
    <property type="project" value="TreeGrafter"/>
</dbReference>
<dbReference type="InterPro" id="IPR039421">
    <property type="entry name" value="Type_1_exporter"/>
</dbReference>
<evidence type="ECO:0000256" key="2">
    <source>
        <dbReference type="ARBA" id="ARBA00022448"/>
    </source>
</evidence>
<feature type="transmembrane region" description="Helical" evidence="9">
    <location>
        <begin position="24"/>
        <end position="45"/>
    </location>
</feature>
<dbReference type="SUPFAM" id="SSF52540">
    <property type="entry name" value="P-loop containing nucleoside triphosphate hydrolases"/>
    <property type="match status" value="1"/>
</dbReference>
<evidence type="ECO:0000256" key="6">
    <source>
        <dbReference type="ARBA" id="ARBA00022840"/>
    </source>
</evidence>
<comment type="subcellular location">
    <subcellularLocation>
        <location evidence="1">Cell membrane</location>
        <topology evidence="1">Multi-pass membrane protein</topology>
    </subcellularLocation>
</comment>
<dbReference type="Proteomes" id="UP000588186">
    <property type="component" value="Unassembled WGS sequence"/>
</dbReference>
<feature type="domain" description="ABC transmembrane type-1" evidence="11">
    <location>
        <begin position="25"/>
        <end position="309"/>
    </location>
</feature>
<evidence type="ECO:0000256" key="5">
    <source>
        <dbReference type="ARBA" id="ARBA00022741"/>
    </source>
</evidence>
<evidence type="ECO:0000256" key="1">
    <source>
        <dbReference type="ARBA" id="ARBA00004651"/>
    </source>
</evidence>
<keyword evidence="7 9" id="KW-1133">Transmembrane helix</keyword>
<name>A0A6V7RAA6_9BACL</name>
<feature type="transmembrane region" description="Helical" evidence="9">
    <location>
        <begin position="65"/>
        <end position="88"/>
    </location>
</feature>
<dbReference type="Gene3D" id="3.40.50.300">
    <property type="entry name" value="P-loop containing nucleotide triphosphate hydrolases"/>
    <property type="match status" value="1"/>
</dbReference>
<dbReference type="SUPFAM" id="SSF90123">
    <property type="entry name" value="ABC transporter transmembrane region"/>
    <property type="match status" value="1"/>
</dbReference>
<evidence type="ECO:0000256" key="4">
    <source>
        <dbReference type="ARBA" id="ARBA00022692"/>
    </source>
</evidence>
<reference evidence="12 13" key="1">
    <citation type="submission" date="2020-07" db="EMBL/GenBank/DDBJ databases">
        <authorList>
            <person name="Criscuolo A."/>
        </authorList>
    </citation>
    <scope>NUCLEOTIDE SEQUENCE [LARGE SCALE GENOMIC DNA]</scope>
    <source>
        <strain evidence="12">CIP107946</strain>
    </source>
</reference>
<keyword evidence="2" id="KW-0813">Transport</keyword>
<sequence length="585" mass="66162">MKGTHMINFLKQLKWFFATHKKTYILLLITVILLNIMDVFPPYIIGKSIDFITEGSMTQELLMNIVLIFSIIIVMSYVLSFCYSYLIWGGAYKVETIVRHRLMRKFLAMSPSFFEKNKTGDLMAKVTNDLKSVANGVGIGIFTLLDSSAYMLTILITMMVTVSWKLTLLAIIPLPILIFVEVFIGKKIHLAHERAQKAFGDMNNSVLEVVEGVRLTRSYLQEKEEYARFYDMTESYLQKFMKVVKLDSLFNPLTTIVVSITFILSFGFGACFINQGDITLGEFITFNIYLNMMIWPMFATGITIDLMQRGNASYTRINHVFNAEDDVIFGMNRDHKTDIGFESYRFTYPSSNHVNLKDITIDLKSGHTLGIVGRTGSGKTTLIKQLLMYYPYGEGKLIIDGIPISDISRADFREKIGYVSQENILFSKTVRENILFGKKNASDEALIEAIKMSALDQDIENMPNGLDTLVGEKGIALSGGQKQRVSIARSFIKNPDILILDDALSAVDAMTESRIIENIKATRQGKTTIIITHRLSAVQHADQILVLDKGEIVERGTHKELSNSGGWYQKQHEYYLSGGDDDEEF</sequence>
<evidence type="ECO:0000256" key="7">
    <source>
        <dbReference type="ARBA" id="ARBA00022989"/>
    </source>
</evidence>
<evidence type="ECO:0000256" key="3">
    <source>
        <dbReference type="ARBA" id="ARBA00022475"/>
    </source>
</evidence>
<evidence type="ECO:0000259" key="11">
    <source>
        <dbReference type="PROSITE" id="PS50929"/>
    </source>
</evidence>
<dbReference type="InterPro" id="IPR003439">
    <property type="entry name" value="ABC_transporter-like_ATP-bd"/>
</dbReference>
<keyword evidence="5" id="KW-0547">Nucleotide-binding</keyword>
<feature type="transmembrane region" description="Helical" evidence="9">
    <location>
        <begin position="249"/>
        <end position="268"/>
    </location>
</feature>
<accession>A0A6V7RAA6</accession>
<proteinExistence type="predicted"/>
<dbReference type="Pfam" id="PF00664">
    <property type="entry name" value="ABC_membrane"/>
    <property type="match status" value="1"/>
</dbReference>
<feature type="transmembrane region" description="Helical" evidence="9">
    <location>
        <begin position="166"/>
        <end position="184"/>
    </location>
</feature>
<organism evidence="12 13">
    <name type="scientific">Phocicoccus pinnipedialis</name>
    <dbReference type="NCBI Taxonomy" id="110845"/>
    <lineage>
        <taxon>Bacteria</taxon>
        <taxon>Bacillati</taxon>
        <taxon>Bacillota</taxon>
        <taxon>Bacilli</taxon>
        <taxon>Bacillales</taxon>
        <taxon>Salinicoccaceae</taxon>
        <taxon>Phocicoccus</taxon>
    </lineage>
</organism>
<keyword evidence="13" id="KW-1185">Reference proteome</keyword>
<dbReference type="PANTHER" id="PTHR43394">
    <property type="entry name" value="ATP-DEPENDENT PERMEASE MDL1, MITOCHONDRIAL"/>
    <property type="match status" value="1"/>
</dbReference>
<dbReference type="InterPro" id="IPR027417">
    <property type="entry name" value="P-loop_NTPase"/>
</dbReference>
<feature type="transmembrane region" description="Helical" evidence="9">
    <location>
        <begin position="288"/>
        <end position="307"/>
    </location>
</feature>
<dbReference type="SMART" id="SM00382">
    <property type="entry name" value="AAA"/>
    <property type="match status" value="1"/>
</dbReference>
<dbReference type="InterPro" id="IPR011527">
    <property type="entry name" value="ABC1_TM_dom"/>
</dbReference>
<dbReference type="Gene3D" id="1.20.1560.10">
    <property type="entry name" value="ABC transporter type 1, transmembrane domain"/>
    <property type="match status" value="1"/>
</dbReference>
<evidence type="ECO:0000259" key="10">
    <source>
        <dbReference type="PROSITE" id="PS50893"/>
    </source>
</evidence>
<dbReference type="GO" id="GO:0005524">
    <property type="term" value="F:ATP binding"/>
    <property type="evidence" value="ECO:0007669"/>
    <property type="project" value="UniProtKB-KW"/>
</dbReference>
<keyword evidence="3" id="KW-1003">Cell membrane</keyword>
<dbReference type="PROSITE" id="PS50929">
    <property type="entry name" value="ABC_TM1F"/>
    <property type="match status" value="1"/>
</dbReference>
<feature type="transmembrane region" description="Helical" evidence="9">
    <location>
        <begin position="133"/>
        <end position="160"/>
    </location>
</feature>
<dbReference type="Pfam" id="PF00005">
    <property type="entry name" value="ABC_tran"/>
    <property type="match status" value="1"/>
</dbReference>
<evidence type="ECO:0000313" key="13">
    <source>
        <dbReference type="Proteomes" id="UP000588186"/>
    </source>
</evidence>
<dbReference type="PROSITE" id="PS00211">
    <property type="entry name" value="ABC_TRANSPORTER_1"/>
    <property type="match status" value="1"/>
</dbReference>
<dbReference type="InterPro" id="IPR036640">
    <property type="entry name" value="ABC1_TM_sf"/>
</dbReference>
<evidence type="ECO:0000256" key="8">
    <source>
        <dbReference type="ARBA" id="ARBA00023136"/>
    </source>
</evidence>
<dbReference type="InterPro" id="IPR017871">
    <property type="entry name" value="ABC_transporter-like_CS"/>
</dbReference>
<protein>
    <submittedName>
        <fullName evidence="12">Putative multidrug resistance ABC transporter ATP-binding/permease protein YheI</fullName>
    </submittedName>
</protein>
<evidence type="ECO:0000256" key="9">
    <source>
        <dbReference type="SAM" id="Phobius"/>
    </source>
</evidence>
<dbReference type="AlphaFoldDB" id="A0A6V7RAA6"/>
<keyword evidence="6 12" id="KW-0067">ATP-binding</keyword>
<keyword evidence="4 9" id="KW-0812">Transmembrane</keyword>
<dbReference type="GO" id="GO:0005886">
    <property type="term" value="C:plasma membrane"/>
    <property type="evidence" value="ECO:0007669"/>
    <property type="project" value="UniProtKB-SubCell"/>
</dbReference>
<gene>
    <name evidence="12" type="primary">yheI_1</name>
    <name evidence="12" type="ORF">JEOPIN946_00763</name>
</gene>
<comment type="caution">
    <text evidence="12">The sequence shown here is derived from an EMBL/GenBank/DDBJ whole genome shotgun (WGS) entry which is preliminary data.</text>
</comment>
<dbReference type="CDD" id="cd18541">
    <property type="entry name" value="ABC_6TM_TmrB_like"/>
    <property type="match status" value="1"/>
</dbReference>
<dbReference type="GO" id="GO:0016887">
    <property type="term" value="F:ATP hydrolysis activity"/>
    <property type="evidence" value="ECO:0007669"/>
    <property type="project" value="InterPro"/>
</dbReference>
<dbReference type="FunFam" id="1.20.1560.10:FF:000011">
    <property type="entry name" value="Multidrug ABC transporter ATP-binding protein"/>
    <property type="match status" value="1"/>
</dbReference>
<dbReference type="EMBL" id="CAJEWB010000007">
    <property type="protein sequence ID" value="CAD2073898.1"/>
    <property type="molecule type" value="Genomic_DNA"/>
</dbReference>
<evidence type="ECO:0000313" key="12">
    <source>
        <dbReference type="EMBL" id="CAD2073898.1"/>
    </source>
</evidence>
<dbReference type="PROSITE" id="PS50893">
    <property type="entry name" value="ABC_TRANSPORTER_2"/>
    <property type="match status" value="1"/>
</dbReference>
<feature type="domain" description="ABC transporter" evidence="10">
    <location>
        <begin position="339"/>
        <end position="574"/>
    </location>
</feature>
<dbReference type="PANTHER" id="PTHR43394:SF1">
    <property type="entry name" value="ATP-BINDING CASSETTE SUB-FAMILY B MEMBER 10, MITOCHONDRIAL"/>
    <property type="match status" value="1"/>
</dbReference>
<keyword evidence="8 9" id="KW-0472">Membrane</keyword>